<dbReference type="GO" id="GO:0097038">
    <property type="term" value="C:perinuclear endoplasmic reticulum"/>
    <property type="evidence" value="ECO:0007669"/>
    <property type="project" value="TreeGrafter"/>
</dbReference>
<dbReference type="PANTHER" id="PTHR31726:SF2">
    <property type="entry name" value="PROTEIN ICE2"/>
    <property type="match status" value="1"/>
</dbReference>
<feature type="transmembrane region" description="Helical" evidence="1">
    <location>
        <begin position="360"/>
        <end position="384"/>
    </location>
</feature>
<feature type="transmembrane region" description="Helical" evidence="1">
    <location>
        <begin position="37"/>
        <end position="57"/>
    </location>
</feature>
<keyword evidence="1" id="KW-0472">Membrane</keyword>
<sequence>MASYIVNALRLIAQLGSFAQILLYLPLALDIAGKECMLALSLLLTLSFALSATLHLITRNTRLKPLSTTLSFLQPLLIPAFLLLALNLYSSDSHSPTASASASFRHKLLHHTPHAPPSHPAHPTSSALVDFARHAPLYWASLLRTLSPIFVILEGLCTLLCIQRVSRFTLGRIEGSRSPDLLRMAVLIVAAGVYVGSAYFLWESYESVPDTISATLIGVAVTAILFLSGISFSIQKGNVIETSLMLAYAVFQIFHLSSRPQMYSGGLLKHVLKAPGTNGHPPLPPVVLQSLDAISSAVSQTFGAGVEFVMAASSAVPIHVLVGLFYRVAVLYAATRTVLALKRETGGYEDNRSLSEEEPAARVMTIVLAYARGLLIAVYTHLLLERHQSYWAWINIFVTIALWGIELKIGAQNDDDVGGVGAMDGGGALGAGMAKGKELWKSE</sequence>
<feature type="transmembrane region" description="Helical" evidence="1">
    <location>
        <begin position="181"/>
        <end position="202"/>
    </location>
</feature>
<reference evidence="3" key="1">
    <citation type="submission" date="2015-02" db="EMBL/GenBank/DDBJ databases">
        <authorList>
            <person name="Gon?alves P."/>
        </authorList>
    </citation>
    <scope>NUCLEOTIDE SEQUENCE [LARGE SCALE GENOMIC DNA]</scope>
</reference>
<name>A0A0D6ETL1_SPOSA</name>
<dbReference type="GO" id="GO:0048309">
    <property type="term" value="P:endoplasmic reticulum inheritance"/>
    <property type="evidence" value="ECO:0007669"/>
    <property type="project" value="TreeGrafter"/>
</dbReference>
<feature type="transmembrane region" description="Helical" evidence="1">
    <location>
        <begin position="7"/>
        <end position="25"/>
    </location>
</feature>
<protein>
    <submittedName>
        <fullName evidence="2">SPOSA6832_04799-mRNA-1:cds</fullName>
    </submittedName>
</protein>
<keyword evidence="1" id="KW-1133">Transmembrane helix</keyword>
<dbReference type="GO" id="GO:0032541">
    <property type="term" value="C:cortical endoplasmic reticulum"/>
    <property type="evidence" value="ECO:0007669"/>
    <property type="project" value="TreeGrafter"/>
</dbReference>
<dbReference type="InterPro" id="IPR013635">
    <property type="entry name" value="Ice2"/>
</dbReference>
<evidence type="ECO:0000313" key="2">
    <source>
        <dbReference type="EMBL" id="CEQ42925.1"/>
    </source>
</evidence>
<feature type="transmembrane region" description="Helical" evidence="1">
    <location>
        <begin position="214"/>
        <end position="232"/>
    </location>
</feature>
<dbReference type="GO" id="GO:0005789">
    <property type="term" value="C:endoplasmic reticulum membrane"/>
    <property type="evidence" value="ECO:0007669"/>
    <property type="project" value="TreeGrafter"/>
</dbReference>
<accession>A0A0D6ETL1</accession>
<dbReference type="OrthoDB" id="5577218at2759"/>
<feature type="transmembrane region" description="Helical" evidence="1">
    <location>
        <begin position="137"/>
        <end position="161"/>
    </location>
</feature>
<feature type="transmembrane region" description="Helical" evidence="1">
    <location>
        <begin position="318"/>
        <end position="339"/>
    </location>
</feature>
<dbReference type="AlphaFoldDB" id="A0A0D6ETL1"/>
<keyword evidence="3" id="KW-1185">Reference proteome</keyword>
<dbReference type="Proteomes" id="UP000243876">
    <property type="component" value="Unassembled WGS sequence"/>
</dbReference>
<dbReference type="GO" id="GO:0000921">
    <property type="term" value="P:septin ring assembly"/>
    <property type="evidence" value="ECO:0007669"/>
    <property type="project" value="TreeGrafter"/>
</dbReference>
<evidence type="ECO:0000256" key="1">
    <source>
        <dbReference type="SAM" id="Phobius"/>
    </source>
</evidence>
<organism evidence="2 3">
    <name type="scientific">Sporidiobolus salmonicolor</name>
    <name type="common">Yeast-like fungus</name>
    <name type="synonym">Sporobolomyces salmonicolor</name>
    <dbReference type="NCBI Taxonomy" id="5005"/>
    <lineage>
        <taxon>Eukaryota</taxon>
        <taxon>Fungi</taxon>
        <taxon>Dikarya</taxon>
        <taxon>Basidiomycota</taxon>
        <taxon>Pucciniomycotina</taxon>
        <taxon>Microbotryomycetes</taxon>
        <taxon>Sporidiobolales</taxon>
        <taxon>Sporidiobolaceae</taxon>
        <taxon>Sporobolomyces</taxon>
    </lineage>
</organism>
<feature type="transmembrane region" description="Helical" evidence="1">
    <location>
        <begin position="69"/>
        <end position="89"/>
    </location>
</feature>
<dbReference type="Pfam" id="PF08426">
    <property type="entry name" value="ICE2"/>
    <property type="match status" value="1"/>
</dbReference>
<keyword evidence="1" id="KW-0812">Transmembrane</keyword>
<proteinExistence type="predicted"/>
<dbReference type="EMBL" id="CENE01000040">
    <property type="protein sequence ID" value="CEQ42925.1"/>
    <property type="molecule type" value="Genomic_DNA"/>
</dbReference>
<dbReference type="PANTHER" id="PTHR31726">
    <property type="entry name" value="PROTEIN ICE2"/>
    <property type="match status" value="1"/>
</dbReference>
<evidence type="ECO:0000313" key="3">
    <source>
        <dbReference type="Proteomes" id="UP000243876"/>
    </source>
</evidence>
<gene>
    <name evidence="2" type="primary">SPOSA6832_04799</name>
</gene>
<feature type="transmembrane region" description="Helical" evidence="1">
    <location>
        <begin position="390"/>
        <end position="407"/>
    </location>
</feature>